<name>A0ACB5U203_AMBMO</name>
<comment type="caution">
    <text evidence="1">The sequence shown here is derived from an EMBL/GenBank/DDBJ whole genome shotgun (WGS) entry which is preliminary data.</text>
</comment>
<sequence>MKNGSSADNITALSKLEETGQYVKDEASFVEGFVVQCKETCLSLLKELSLLLFEFYLLDSGDADAEVELDQEKIMAECEHRIQDTVLGIFVSFRKTVQGSQLDDKDKLDLTMIVGGFEEKLKQDLGLVVRNFNAVFKRNIDDFYVVFGAIKELKAQWGHGDKDKDTDKGEFSGSGNEGGTGFGDDKSVISIHSTSDYEREGDDGDSSDNTSWSFEHESSSNSESDLSVYKPLKLVQKRRS</sequence>
<proteinExistence type="predicted"/>
<evidence type="ECO:0000313" key="1">
    <source>
        <dbReference type="EMBL" id="GME99884.1"/>
    </source>
</evidence>
<dbReference type="EMBL" id="BSXS01011179">
    <property type="protein sequence ID" value="GME99884.1"/>
    <property type="molecule type" value="Genomic_DNA"/>
</dbReference>
<protein>
    <submittedName>
        <fullName evidence="1">Unnamed protein product</fullName>
    </submittedName>
</protein>
<evidence type="ECO:0000313" key="2">
    <source>
        <dbReference type="Proteomes" id="UP001165064"/>
    </source>
</evidence>
<organism evidence="1 2">
    <name type="scientific">Ambrosiozyma monospora</name>
    <name type="common">Yeast</name>
    <name type="synonym">Endomycopsis monosporus</name>
    <dbReference type="NCBI Taxonomy" id="43982"/>
    <lineage>
        <taxon>Eukaryota</taxon>
        <taxon>Fungi</taxon>
        <taxon>Dikarya</taxon>
        <taxon>Ascomycota</taxon>
        <taxon>Saccharomycotina</taxon>
        <taxon>Pichiomycetes</taxon>
        <taxon>Pichiales</taxon>
        <taxon>Pichiaceae</taxon>
        <taxon>Ambrosiozyma</taxon>
    </lineage>
</organism>
<gene>
    <name evidence="1" type="ORF">Amon02_001085500</name>
</gene>
<accession>A0ACB5U203</accession>
<dbReference type="Proteomes" id="UP001165064">
    <property type="component" value="Unassembled WGS sequence"/>
</dbReference>
<reference evidence="1" key="1">
    <citation type="submission" date="2023-04" db="EMBL/GenBank/DDBJ databases">
        <title>Ambrosiozyma monospora NBRC 10751.</title>
        <authorList>
            <person name="Ichikawa N."/>
            <person name="Sato H."/>
            <person name="Tonouchi N."/>
        </authorList>
    </citation>
    <scope>NUCLEOTIDE SEQUENCE</scope>
    <source>
        <strain evidence="1">NBRC 10751</strain>
    </source>
</reference>
<keyword evidence="2" id="KW-1185">Reference proteome</keyword>